<reference evidence="3" key="1">
    <citation type="submission" date="2015-07" db="EMBL/GenBank/DDBJ databases">
        <authorList>
            <person name="Teixeira M.M."/>
            <person name="Souza R.C."/>
            <person name="Almeida L.G."/>
            <person name="Vicente V.A."/>
            <person name="de Hoog S."/>
            <person name="Bocca A.L."/>
            <person name="de Almeida S.R."/>
            <person name="Vasconcelos A.T."/>
            <person name="Felipe M.S."/>
        </authorList>
    </citation>
    <scope>NUCLEOTIDE SEQUENCE [LARGE SCALE GENOMIC DNA]</scope>
    <source>
        <strain evidence="3">KSF</strain>
    </source>
</reference>
<organism evidence="2 3">
    <name type="scientific">Cladophialophora carrionii</name>
    <dbReference type="NCBI Taxonomy" id="86049"/>
    <lineage>
        <taxon>Eukaryota</taxon>
        <taxon>Fungi</taxon>
        <taxon>Dikarya</taxon>
        <taxon>Ascomycota</taxon>
        <taxon>Pezizomycotina</taxon>
        <taxon>Eurotiomycetes</taxon>
        <taxon>Chaetothyriomycetidae</taxon>
        <taxon>Chaetothyriales</taxon>
        <taxon>Herpotrichiellaceae</taxon>
        <taxon>Cladophialophora</taxon>
    </lineage>
</organism>
<comment type="caution">
    <text evidence="2">The sequence shown here is derived from an EMBL/GenBank/DDBJ whole genome shotgun (WGS) entry which is preliminary data.</text>
</comment>
<dbReference type="EMBL" id="LGRB01000010">
    <property type="protein sequence ID" value="OCT49864.1"/>
    <property type="molecule type" value="Genomic_DNA"/>
</dbReference>
<protein>
    <submittedName>
        <fullName evidence="2">Uncharacterized protein</fullName>
    </submittedName>
</protein>
<feature type="compositionally biased region" description="Basic and acidic residues" evidence="1">
    <location>
        <begin position="80"/>
        <end position="91"/>
    </location>
</feature>
<dbReference type="VEuPathDB" id="FungiDB:CLCR_07752"/>
<evidence type="ECO:0000256" key="1">
    <source>
        <dbReference type="SAM" id="MobiDB-lite"/>
    </source>
</evidence>
<name>A0A1C1CMX6_9EURO</name>
<proteinExistence type="predicted"/>
<feature type="region of interest" description="Disordered" evidence="1">
    <location>
        <begin position="1"/>
        <end position="91"/>
    </location>
</feature>
<keyword evidence="3" id="KW-1185">Reference proteome</keyword>
<feature type="compositionally biased region" description="Basic and acidic residues" evidence="1">
    <location>
        <begin position="36"/>
        <end position="46"/>
    </location>
</feature>
<gene>
    <name evidence="2" type="ORF">CLCR_07752</name>
</gene>
<evidence type="ECO:0000313" key="3">
    <source>
        <dbReference type="Proteomes" id="UP000094526"/>
    </source>
</evidence>
<dbReference type="AlphaFoldDB" id="A0A1C1CMX6"/>
<sequence length="91" mass="10373">MSGKEVGLQAATAEEQLANNDLRRASVSNGSFMWRGTEDGKMKEQEVQEGGRCTKMRSMKKRKQRATRGCYSPWRNGKQRQSEESEEVKSE</sequence>
<evidence type="ECO:0000313" key="2">
    <source>
        <dbReference type="EMBL" id="OCT49864.1"/>
    </source>
</evidence>
<feature type="compositionally biased region" description="Basic residues" evidence="1">
    <location>
        <begin position="54"/>
        <end position="66"/>
    </location>
</feature>
<dbReference type="Proteomes" id="UP000094526">
    <property type="component" value="Unassembled WGS sequence"/>
</dbReference>
<accession>A0A1C1CMX6</accession>